<dbReference type="EMBL" id="MN740601">
    <property type="protein sequence ID" value="QHS78583.1"/>
    <property type="molecule type" value="Genomic_DNA"/>
</dbReference>
<accession>A0A6C0AGJ8</accession>
<proteinExistence type="predicted"/>
<sequence length="307" mass="35511">MNSQILSISGYTQKYLLSQLTKSLSRGDYQSASLWSVEMHISGWIVKWWIGIVSYCANYIHISNPKISKFLWKMSMDYPVLRGMPGNPNSNETRQVIALVVGVCVFSPKDNPHNIPKPLNVAESDRSELFHSIDKIQVIKEVQHVSMEKDSIIMKKLLSNLAKNIRESNYCGCFRILSICLFLEKHKSYKNTIKCATRNWKGLQQKHWNSWIFLLWDLLFYLGKKKNIEDIIGSWRALYIMNCDKSKFNSLLSYVVNSISLLTNDIKTDLPCVHNENMINKGCQKIDYIYGTVLKNYAANRAVYNFN</sequence>
<organism evidence="1">
    <name type="scientific">viral metagenome</name>
    <dbReference type="NCBI Taxonomy" id="1070528"/>
    <lineage>
        <taxon>unclassified sequences</taxon>
        <taxon>metagenomes</taxon>
        <taxon>organismal metagenomes</taxon>
    </lineage>
</organism>
<dbReference type="AlphaFoldDB" id="A0A6C0AGJ8"/>
<evidence type="ECO:0000313" key="1">
    <source>
        <dbReference type="EMBL" id="QHS78583.1"/>
    </source>
</evidence>
<reference evidence="1" key="1">
    <citation type="journal article" date="2020" name="Nature">
        <title>Giant virus diversity and host interactions through global metagenomics.</title>
        <authorList>
            <person name="Schulz F."/>
            <person name="Roux S."/>
            <person name="Paez-Espino D."/>
            <person name="Jungbluth S."/>
            <person name="Walsh D.A."/>
            <person name="Denef V.J."/>
            <person name="McMahon K.D."/>
            <person name="Konstantinidis K.T."/>
            <person name="Eloe-Fadrosh E.A."/>
            <person name="Kyrpides N.C."/>
            <person name="Woyke T."/>
        </authorList>
    </citation>
    <scope>NUCLEOTIDE SEQUENCE</scope>
    <source>
        <strain evidence="1">GVMAG-S-1024976-23</strain>
    </source>
</reference>
<protein>
    <submittedName>
        <fullName evidence="1">Uncharacterized protein</fullName>
    </submittedName>
</protein>
<name>A0A6C0AGJ8_9ZZZZ</name>